<dbReference type="Gene3D" id="3.40.630.30">
    <property type="match status" value="1"/>
</dbReference>
<dbReference type="PANTHER" id="PTHR43792">
    <property type="entry name" value="GNAT FAMILY, PUTATIVE (AFU_ORTHOLOGUE AFUA_3G00765)-RELATED-RELATED"/>
    <property type="match status" value="1"/>
</dbReference>
<dbReference type="Pfam" id="PF13302">
    <property type="entry name" value="Acetyltransf_3"/>
    <property type="match status" value="1"/>
</dbReference>
<evidence type="ECO:0000313" key="2">
    <source>
        <dbReference type="EMBL" id="MBC5696469.1"/>
    </source>
</evidence>
<proteinExistence type="predicted"/>
<protein>
    <submittedName>
        <fullName evidence="2">GNAT family N-acetyltransferase</fullName>
    </submittedName>
</protein>
<dbReference type="InterPro" id="IPR000182">
    <property type="entry name" value="GNAT_dom"/>
</dbReference>
<dbReference type="PANTHER" id="PTHR43792:SF1">
    <property type="entry name" value="N-ACETYLTRANSFERASE DOMAIN-CONTAINING PROTEIN"/>
    <property type="match status" value="1"/>
</dbReference>
<evidence type="ECO:0000259" key="1">
    <source>
        <dbReference type="Pfam" id="PF13302"/>
    </source>
</evidence>
<gene>
    <name evidence="2" type="ORF">H8S02_11030</name>
</gene>
<keyword evidence="3" id="KW-1185">Reference proteome</keyword>
<evidence type="ECO:0000313" key="3">
    <source>
        <dbReference type="Proteomes" id="UP000641741"/>
    </source>
</evidence>
<name>A0ABR7GQ75_9FIRM</name>
<dbReference type="InterPro" id="IPR051531">
    <property type="entry name" value="N-acetyltransferase"/>
</dbReference>
<sequence>MEKIELLEVQSQRLYFRRLRATDLELASCVLQNAETMAAWDRPYDRSDTLDFIADMLRRYRTDGIGYVAAFEKQTDELVTLCGLLAEQLDGRPAVSLGCIVRSEKRFHGFGRECLSAMLSCAFARLELDRVVSFIRLDNVGALQTAAAFGMKPVGRCERVHAGQAVPHAVLEMRNPLAAPDGIN</sequence>
<organism evidence="2 3">
    <name type="scientific">Agathobaculum hominis</name>
    <dbReference type="NCBI Taxonomy" id="2763014"/>
    <lineage>
        <taxon>Bacteria</taxon>
        <taxon>Bacillati</taxon>
        <taxon>Bacillota</taxon>
        <taxon>Clostridia</taxon>
        <taxon>Eubacteriales</taxon>
        <taxon>Butyricicoccaceae</taxon>
        <taxon>Agathobaculum</taxon>
    </lineage>
</organism>
<dbReference type="SUPFAM" id="SSF55729">
    <property type="entry name" value="Acyl-CoA N-acyltransferases (Nat)"/>
    <property type="match status" value="1"/>
</dbReference>
<dbReference type="Proteomes" id="UP000641741">
    <property type="component" value="Unassembled WGS sequence"/>
</dbReference>
<comment type="caution">
    <text evidence="2">The sequence shown here is derived from an EMBL/GenBank/DDBJ whole genome shotgun (WGS) entry which is preliminary data.</text>
</comment>
<reference evidence="2 3" key="1">
    <citation type="submission" date="2020-08" db="EMBL/GenBank/DDBJ databases">
        <title>Genome public.</title>
        <authorList>
            <person name="Liu C."/>
            <person name="Sun Q."/>
        </authorList>
    </citation>
    <scope>NUCLEOTIDE SEQUENCE [LARGE SCALE GENOMIC DNA]</scope>
    <source>
        <strain evidence="2 3">M2</strain>
    </source>
</reference>
<accession>A0ABR7GQ75</accession>
<dbReference type="EMBL" id="JACOPK010000011">
    <property type="protein sequence ID" value="MBC5696469.1"/>
    <property type="molecule type" value="Genomic_DNA"/>
</dbReference>
<dbReference type="RefSeq" id="WP_186970566.1">
    <property type="nucleotide sequence ID" value="NZ_JACOPK010000011.1"/>
</dbReference>
<feature type="domain" description="N-acetyltransferase" evidence="1">
    <location>
        <begin position="13"/>
        <end position="152"/>
    </location>
</feature>
<dbReference type="InterPro" id="IPR016181">
    <property type="entry name" value="Acyl_CoA_acyltransferase"/>
</dbReference>